<name>A0A8H8CXM0_AJECA</name>
<evidence type="ECO:0000313" key="3">
    <source>
        <dbReference type="Proteomes" id="UP000670092"/>
    </source>
</evidence>
<sequence>MMSLISLQIFPFQIQSRGIKCLENDDRIFYRHKKMASQNKASLSEDINLELQAKLIEQQQLEREAIELQEFINNLQHRAAELRMLSSSARRSRGVRDRGETMSLEEEIEKNMQELEKIREKREVLTQAIYLLSSKD</sequence>
<comment type="caution">
    <text evidence="2">The sequence shown here is derived from an EMBL/GenBank/DDBJ whole genome shotgun (WGS) entry which is preliminary data.</text>
</comment>
<organism evidence="2 3">
    <name type="scientific">Ajellomyces capsulatus</name>
    <name type="common">Darling's disease fungus</name>
    <name type="synonym">Histoplasma capsulatum</name>
    <dbReference type="NCBI Taxonomy" id="5037"/>
    <lineage>
        <taxon>Eukaryota</taxon>
        <taxon>Fungi</taxon>
        <taxon>Dikarya</taxon>
        <taxon>Ascomycota</taxon>
        <taxon>Pezizomycotina</taxon>
        <taxon>Eurotiomycetes</taxon>
        <taxon>Eurotiomycetidae</taxon>
        <taxon>Onygenales</taxon>
        <taxon>Ajellomycetaceae</taxon>
        <taxon>Histoplasma</taxon>
    </lineage>
</organism>
<reference evidence="2 3" key="1">
    <citation type="submission" date="2021-01" db="EMBL/GenBank/DDBJ databases">
        <title>Chromosome-level genome assembly of a human fungal pathogen reveals clustering of transcriptionally co-regulated genes.</title>
        <authorList>
            <person name="Voorhies M."/>
            <person name="Cohen S."/>
            <person name="Shea T.P."/>
            <person name="Petrus S."/>
            <person name="Munoz J.F."/>
            <person name="Poplawski S."/>
            <person name="Goldman W.E."/>
            <person name="Michael T."/>
            <person name="Cuomo C.A."/>
            <person name="Sil A."/>
            <person name="Beyhan S."/>
        </authorList>
    </citation>
    <scope>NUCLEOTIDE SEQUENCE [LARGE SCALE GENOMIC DNA]</scope>
    <source>
        <strain evidence="2 3">G184AR</strain>
    </source>
</reference>
<dbReference type="EMBL" id="JAEVHI010000004">
    <property type="protein sequence ID" value="KAG5293765.1"/>
    <property type="molecule type" value="Genomic_DNA"/>
</dbReference>
<dbReference type="VEuPathDB" id="FungiDB:I7I52_05188"/>
<proteinExistence type="predicted"/>
<keyword evidence="1" id="KW-0175">Coiled coil</keyword>
<dbReference type="Proteomes" id="UP000670092">
    <property type="component" value="Unassembled WGS sequence"/>
</dbReference>
<evidence type="ECO:0000256" key="1">
    <source>
        <dbReference type="SAM" id="Coils"/>
    </source>
</evidence>
<dbReference type="OrthoDB" id="4173660at2759"/>
<evidence type="ECO:0000313" key="2">
    <source>
        <dbReference type="EMBL" id="KAG5293765.1"/>
    </source>
</evidence>
<dbReference type="AlphaFoldDB" id="A0A8H8CXM0"/>
<feature type="coiled-coil region" evidence="1">
    <location>
        <begin position="44"/>
        <end position="128"/>
    </location>
</feature>
<accession>A0A8H8CXM0</accession>
<protein>
    <submittedName>
        <fullName evidence="2">Uncharacterized protein</fullName>
    </submittedName>
</protein>
<gene>
    <name evidence="2" type="ORF">I7I52_05188</name>
</gene>